<dbReference type="Proteomes" id="UP000031390">
    <property type="component" value="Unassembled WGS sequence"/>
</dbReference>
<evidence type="ECO:0000313" key="1">
    <source>
        <dbReference type="EMBL" id="KIC06870.1"/>
    </source>
</evidence>
<sequence>MPRGRLKSFQPFRRPRTACILSQKVADKNRSVHRLFQVLKYAFPSQFKPHSEFITK</sequence>
<dbReference type="EMBL" id="JUFZ01000081">
    <property type="protein sequence ID" value="KIC06870.1"/>
    <property type="molecule type" value="Genomic_DNA"/>
</dbReference>
<protein>
    <submittedName>
        <fullName evidence="1">Uncharacterized protein</fullName>
    </submittedName>
</protein>
<name>A0A0C1GK65_9NEIS</name>
<gene>
    <name evidence="1" type="ORF">MCC93_17340</name>
</gene>
<comment type="caution">
    <text evidence="1">The sequence shown here is derived from an EMBL/GenBank/DDBJ whole genome shotgun (WGS) entry which is preliminary data.</text>
</comment>
<accession>A0A0C1GK65</accession>
<evidence type="ECO:0000313" key="2">
    <source>
        <dbReference type="Proteomes" id="UP000031390"/>
    </source>
</evidence>
<organism evidence="1 2">
    <name type="scientific">Morococcus cerebrosus</name>
    <dbReference type="NCBI Taxonomy" id="1056807"/>
    <lineage>
        <taxon>Bacteria</taxon>
        <taxon>Pseudomonadati</taxon>
        <taxon>Pseudomonadota</taxon>
        <taxon>Betaproteobacteria</taxon>
        <taxon>Neisseriales</taxon>
        <taxon>Neisseriaceae</taxon>
        <taxon>Morococcus</taxon>
    </lineage>
</organism>
<proteinExistence type="predicted"/>
<reference evidence="1 2" key="1">
    <citation type="submission" date="2014-12" db="EMBL/GenBank/DDBJ databases">
        <title>Genome sequence of Morococcus cerebrosus.</title>
        <authorList>
            <person name="Shin S.-K."/>
            <person name="Yi H."/>
        </authorList>
    </citation>
    <scope>NUCLEOTIDE SEQUENCE [LARGE SCALE GENOMIC DNA]</scope>
    <source>
        <strain evidence="1 2">CIP 81.93</strain>
    </source>
</reference>
<dbReference type="AlphaFoldDB" id="A0A0C1GK65"/>